<gene>
    <name evidence="1" type="ORF">N802_11130</name>
</gene>
<dbReference type="Gene3D" id="3.40.50.300">
    <property type="entry name" value="P-loop containing nucleotide triphosphate hydrolases"/>
    <property type="match status" value="1"/>
</dbReference>
<dbReference type="AlphaFoldDB" id="A0A0A0J4J8"/>
<name>A0A0A0J4J8_9MICO</name>
<dbReference type="GO" id="GO:0016301">
    <property type="term" value="F:kinase activity"/>
    <property type="evidence" value="ECO:0007669"/>
    <property type="project" value="UniProtKB-KW"/>
</dbReference>
<dbReference type="SUPFAM" id="SSF52540">
    <property type="entry name" value="P-loop containing nucleoside triphosphate hydrolases"/>
    <property type="match status" value="1"/>
</dbReference>
<dbReference type="Pfam" id="PF13189">
    <property type="entry name" value="Cytidylate_kin2"/>
    <property type="match status" value="1"/>
</dbReference>
<protein>
    <submittedName>
        <fullName evidence="1">Cytidylate kinase</fullName>
    </submittedName>
</protein>
<dbReference type="STRING" id="1385520.N802_11130"/>
<keyword evidence="1" id="KW-0418">Kinase</keyword>
<dbReference type="InterPro" id="IPR027417">
    <property type="entry name" value="P-loop_NTPase"/>
</dbReference>
<dbReference type="Proteomes" id="UP000030002">
    <property type="component" value="Unassembled WGS sequence"/>
</dbReference>
<keyword evidence="2" id="KW-1185">Reference proteome</keyword>
<accession>A0A0A0J4J8</accession>
<reference evidence="1 2" key="1">
    <citation type="submission" date="2013-08" db="EMBL/GenBank/DDBJ databases">
        <title>The genome sequence of Knoellia sinensis.</title>
        <authorList>
            <person name="Zhu W."/>
            <person name="Wang G."/>
        </authorList>
    </citation>
    <scope>NUCLEOTIDE SEQUENCE [LARGE SCALE GENOMIC DNA]</scope>
    <source>
        <strain evidence="1 2">KCTC 19936</strain>
    </source>
</reference>
<organism evidence="1 2">
    <name type="scientific">Knoellia sinensis KCTC 19936</name>
    <dbReference type="NCBI Taxonomy" id="1385520"/>
    <lineage>
        <taxon>Bacteria</taxon>
        <taxon>Bacillati</taxon>
        <taxon>Actinomycetota</taxon>
        <taxon>Actinomycetes</taxon>
        <taxon>Micrococcales</taxon>
        <taxon>Intrasporangiaceae</taxon>
        <taxon>Knoellia</taxon>
    </lineage>
</organism>
<dbReference type="eggNOG" id="COG1102">
    <property type="taxonomic scope" value="Bacteria"/>
</dbReference>
<evidence type="ECO:0000313" key="1">
    <source>
        <dbReference type="EMBL" id="KGN32128.1"/>
    </source>
</evidence>
<keyword evidence="1" id="KW-0808">Transferase</keyword>
<sequence>MVTVAALFGSGGSVVGPAVAERLGVPFFDRSIAQAVASRTGLSEKAVAELDDEASRQPTFWGRLSRLSTVTGEGGGSFERLDLSERDVRGHIEAVVAGTRKTGGVVLGRGGMVLLQDVPWALHVHLRGPADARARQGADILGIDPVSAEKQQKLEDRARRDYVSKVYGVDGEDPSFYHLVIDSTALDLDLCVELIVEAARARLKDHAGGDR</sequence>
<comment type="caution">
    <text evidence="1">The sequence shown here is derived from an EMBL/GenBank/DDBJ whole genome shotgun (WGS) entry which is preliminary data.</text>
</comment>
<proteinExistence type="predicted"/>
<dbReference type="EMBL" id="AVPJ01000008">
    <property type="protein sequence ID" value="KGN32128.1"/>
    <property type="molecule type" value="Genomic_DNA"/>
</dbReference>
<evidence type="ECO:0000313" key="2">
    <source>
        <dbReference type="Proteomes" id="UP000030002"/>
    </source>
</evidence>